<dbReference type="SUPFAM" id="SSF52540">
    <property type="entry name" value="P-loop containing nucleoside triphosphate hydrolases"/>
    <property type="match status" value="1"/>
</dbReference>
<evidence type="ECO:0000259" key="3">
    <source>
        <dbReference type="Pfam" id="PF21117"/>
    </source>
</evidence>
<dbReference type="InterPro" id="IPR019195">
    <property type="entry name" value="ABC_ATPase_put"/>
</dbReference>
<dbReference type="PANTHER" id="PTHR38149:SF1">
    <property type="entry name" value="ATPASE"/>
    <property type="match status" value="1"/>
</dbReference>
<dbReference type="InParanoid" id="A0A0M8K856"/>
<reference evidence="5" key="2">
    <citation type="submission" date="2015-08" db="EMBL/GenBank/DDBJ databases">
        <title>Draft Genome Sequence of a Heterotrophic Facultative Anaerobic Bacterium Ardenticatena maritima Strain 110S.</title>
        <authorList>
            <person name="Kawaichi S."/>
            <person name="Yoshida T."/>
            <person name="Sako Y."/>
            <person name="Nakamura R."/>
        </authorList>
    </citation>
    <scope>NUCLEOTIDE SEQUENCE [LARGE SCALE GENOMIC DNA]</scope>
    <source>
        <strain evidence="5">110S</strain>
    </source>
</reference>
<evidence type="ECO:0000259" key="1">
    <source>
        <dbReference type="Pfam" id="PF09818"/>
    </source>
</evidence>
<sequence>MLLVEPPNCVSAAFLYGSPDHEPEPQEEQAMQQANELERLLRRLDGRGYKAYKDIAGAYQFDTFTLFIDHVQGDPFAAPSRLRVVVPQAVAHFPAHAYATPSRAVGVANLLARRFGELAREQDRRRGSGKSGLISIDAPGQEMLPITAVKVTTEGVECRFAVGLPARGRTILGREAIALLLHDVPAVVRGALFFAAYDPAEVKRYADVNEDADWLRAHLPEMGLVAFVADGAILPRRSGVDERPLTGKRVVPFQSPDSLRVQVNLPNHGPLTGMGIRRGVTLIVGGGYHGKSTLLRALERGVYNHIPGDGREFVITVGDAVKIRAEDGRRITGVNIRPFIDNLPFGQSTANFETDNASGSTSQAANIMEALEVGTSLLLIDEDTSATNFMIRDHRMQALIAKDAEPITPFIDKVRQLYEERGVSTVIVVGGSGDYFDVADCVIAMHAYTPWDATEAAREIVRRFPTGRVAEGGEHFGDVIPRIPLPKSIDPSKGRADAKVKVRGMHHIQFGRHDIDLSAVEQVVDTSQTEAIAAALLYAREHYMDGTRTLREIIEALFADIEREGLDLLDRRRVGWFAAFRPHEFAAALNRLRTLRVRQADAAEER</sequence>
<dbReference type="AlphaFoldDB" id="A0A0M8K856"/>
<dbReference type="InterPro" id="IPR046833">
    <property type="entry name" value="ABC_N"/>
</dbReference>
<protein>
    <recommendedName>
        <fullName evidence="6">ATPase</fullName>
    </recommendedName>
</protein>
<reference evidence="4 5" key="1">
    <citation type="journal article" date="2015" name="Genome Announc.">
        <title>Draft Genome Sequence of a Heterotrophic Facultative Anaerobic Thermophilic Bacterium, Ardenticatena maritima Strain 110ST.</title>
        <authorList>
            <person name="Kawaichi S."/>
            <person name="Yoshida T."/>
            <person name="Sako Y."/>
            <person name="Nakamura R."/>
        </authorList>
    </citation>
    <scope>NUCLEOTIDE SEQUENCE [LARGE SCALE GENOMIC DNA]</scope>
    <source>
        <strain evidence="4 5">110S</strain>
    </source>
</reference>
<evidence type="ECO:0000313" key="5">
    <source>
        <dbReference type="Proteomes" id="UP000037784"/>
    </source>
</evidence>
<dbReference type="InterPro" id="IPR046834">
    <property type="entry name" value="ABC_ATPase_C"/>
</dbReference>
<dbReference type="Pfam" id="PF21117">
    <property type="entry name" value="MRB1590_C"/>
    <property type="match status" value="1"/>
</dbReference>
<evidence type="ECO:0000259" key="2">
    <source>
        <dbReference type="Pfam" id="PF20446"/>
    </source>
</evidence>
<gene>
    <name evidence="4" type="ORF">ARMA_1135</name>
</gene>
<accession>A0A0M8K856</accession>
<evidence type="ECO:0008006" key="6">
    <source>
        <dbReference type="Google" id="ProtNLM"/>
    </source>
</evidence>
<feature type="domain" description="ATPase of the ABC class N-terminal" evidence="2">
    <location>
        <begin position="35"/>
        <end position="193"/>
    </location>
</feature>
<dbReference type="Pfam" id="PF09818">
    <property type="entry name" value="ABC_ATPase"/>
    <property type="match status" value="1"/>
</dbReference>
<evidence type="ECO:0000313" key="4">
    <source>
        <dbReference type="EMBL" id="GAP62712.1"/>
    </source>
</evidence>
<dbReference type="InterPro" id="IPR027417">
    <property type="entry name" value="P-loop_NTPase"/>
</dbReference>
<dbReference type="Proteomes" id="UP000037784">
    <property type="component" value="Unassembled WGS sequence"/>
</dbReference>
<comment type="caution">
    <text evidence="4">The sequence shown here is derived from an EMBL/GenBank/DDBJ whole genome shotgun (WGS) entry which is preliminary data.</text>
</comment>
<dbReference type="EMBL" id="BBZA01000076">
    <property type="protein sequence ID" value="GAP62712.1"/>
    <property type="molecule type" value="Genomic_DNA"/>
</dbReference>
<feature type="domain" description="ATPase of the ABC class C-terminal" evidence="1">
    <location>
        <begin position="200"/>
        <end position="479"/>
    </location>
</feature>
<dbReference type="Pfam" id="PF20446">
    <property type="entry name" value="ABC_N"/>
    <property type="match status" value="1"/>
</dbReference>
<dbReference type="Gene3D" id="3.40.50.300">
    <property type="entry name" value="P-loop containing nucleotide triphosphate hydrolases"/>
    <property type="match status" value="1"/>
</dbReference>
<dbReference type="PANTHER" id="PTHR38149">
    <property type="entry name" value="ATPASE"/>
    <property type="match status" value="1"/>
</dbReference>
<dbReference type="InterPro" id="IPR049069">
    <property type="entry name" value="MRB1590-like_C"/>
</dbReference>
<name>A0A0M8K856_9CHLR</name>
<proteinExistence type="predicted"/>
<organism evidence="4 5">
    <name type="scientific">Ardenticatena maritima</name>
    <dbReference type="NCBI Taxonomy" id="872965"/>
    <lineage>
        <taxon>Bacteria</taxon>
        <taxon>Bacillati</taxon>
        <taxon>Chloroflexota</taxon>
        <taxon>Ardenticatenia</taxon>
        <taxon>Ardenticatenales</taxon>
        <taxon>Ardenticatenaceae</taxon>
        <taxon>Ardenticatena</taxon>
    </lineage>
</organism>
<feature type="domain" description="MRB1590-like C-terminal" evidence="3">
    <location>
        <begin position="499"/>
        <end position="598"/>
    </location>
</feature>
<keyword evidence="5" id="KW-1185">Reference proteome</keyword>